<dbReference type="Pfam" id="PF00623">
    <property type="entry name" value="RNA_pol_Rpb1_2"/>
    <property type="match status" value="2"/>
</dbReference>
<keyword evidence="1 6" id="KW-0240">DNA-directed RNA polymerase</keyword>
<dbReference type="InterPro" id="IPR000722">
    <property type="entry name" value="RNA_pol_asu"/>
</dbReference>
<comment type="catalytic activity">
    <reaction evidence="5 6">
        <text>RNA(n) + a ribonucleoside 5'-triphosphate = RNA(n+1) + diphosphate</text>
        <dbReference type="Rhea" id="RHEA:21248"/>
        <dbReference type="Rhea" id="RHEA-COMP:14527"/>
        <dbReference type="Rhea" id="RHEA-COMP:17342"/>
        <dbReference type="ChEBI" id="CHEBI:33019"/>
        <dbReference type="ChEBI" id="CHEBI:61557"/>
        <dbReference type="ChEBI" id="CHEBI:140395"/>
        <dbReference type="EC" id="2.7.7.6"/>
    </reaction>
</comment>
<dbReference type="GO" id="GO:0003677">
    <property type="term" value="F:DNA binding"/>
    <property type="evidence" value="ECO:0007669"/>
    <property type="project" value="InterPro"/>
</dbReference>
<dbReference type="InterPro" id="IPR007080">
    <property type="entry name" value="RNA_pol_Rpb1_1"/>
</dbReference>
<dbReference type="InterPro" id="IPR006592">
    <property type="entry name" value="RNA_pol_N"/>
</dbReference>
<dbReference type="Gene3D" id="4.10.860.120">
    <property type="entry name" value="RNA polymerase II, clamp domain"/>
    <property type="match status" value="1"/>
</dbReference>
<proteinExistence type="inferred from homology"/>
<dbReference type="SMART" id="SM00663">
    <property type="entry name" value="RPOLA_N"/>
    <property type="match status" value="1"/>
</dbReference>
<dbReference type="EMBL" id="AMFJ01036131">
    <property type="protein sequence ID" value="EKD25067.1"/>
    <property type="molecule type" value="Genomic_DNA"/>
</dbReference>
<dbReference type="InterPro" id="IPR038120">
    <property type="entry name" value="Rpb1_funnel_sf"/>
</dbReference>
<dbReference type="InterPro" id="IPR045867">
    <property type="entry name" value="DNA-dir_RpoC_beta_prime"/>
</dbReference>
<evidence type="ECO:0000256" key="2">
    <source>
        <dbReference type="ARBA" id="ARBA00022679"/>
    </source>
</evidence>
<evidence type="ECO:0000259" key="7">
    <source>
        <dbReference type="SMART" id="SM00663"/>
    </source>
</evidence>
<dbReference type="Gene3D" id="1.10.132.30">
    <property type="match status" value="1"/>
</dbReference>
<keyword evidence="4 6" id="KW-0804">Transcription</keyword>
<dbReference type="GO" id="GO:0003899">
    <property type="term" value="F:DNA-directed RNA polymerase activity"/>
    <property type="evidence" value="ECO:0007669"/>
    <property type="project" value="UniProtKB-EC"/>
</dbReference>
<comment type="similarity">
    <text evidence="6">Belongs to the RNA polymerase beta' chain family.</text>
</comment>
<accession>K1XIR0</accession>
<evidence type="ECO:0000256" key="1">
    <source>
        <dbReference type="ARBA" id="ARBA00022478"/>
    </source>
</evidence>
<keyword evidence="2 6" id="KW-0808">Transferase</keyword>
<evidence type="ECO:0000256" key="4">
    <source>
        <dbReference type="ARBA" id="ARBA00023163"/>
    </source>
</evidence>
<dbReference type="InterPro" id="IPR007066">
    <property type="entry name" value="RNA_pol_Rpb1_3"/>
</dbReference>
<evidence type="ECO:0000256" key="6">
    <source>
        <dbReference type="RuleBase" id="RU004279"/>
    </source>
</evidence>
<organism evidence="8">
    <name type="scientific">uncultured bacterium</name>
    <name type="common">gcode 4</name>
    <dbReference type="NCBI Taxonomy" id="1234023"/>
    <lineage>
        <taxon>Bacteria</taxon>
        <taxon>environmental samples</taxon>
    </lineage>
</organism>
<dbReference type="Gene3D" id="2.40.40.20">
    <property type="match status" value="1"/>
</dbReference>
<feature type="non-terminal residue" evidence="8">
    <location>
        <position position="819"/>
    </location>
</feature>
<dbReference type="EC" id="2.7.7.6" evidence="6"/>
<reference evidence="8" key="1">
    <citation type="journal article" date="2012" name="Science">
        <title>Fermentation, hydrogen, and sulfur metabolism in multiple uncultivated bacterial phyla.</title>
        <authorList>
            <person name="Wrighton K.C."/>
            <person name="Thomas B.C."/>
            <person name="Sharon I."/>
            <person name="Miller C.S."/>
            <person name="Castelle C.J."/>
            <person name="VerBerkmoes N.C."/>
            <person name="Wilkins M.J."/>
            <person name="Hettich R.L."/>
            <person name="Lipton M.S."/>
            <person name="Williams K.H."/>
            <person name="Long P.E."/>
            <person name="Banfield J.F."/>
        </authorList>
    </citation>
    <scope>NUCLEOTIDE SEQUENCE [LARGE SCALE GENOMIC DNA]</scope>
</reference>
<comment type="caution">
    <text evidence="8">The sequence shown here is derived from an EMBL/GenBank/DDBJ whole genome shotgun (WGS) entry which is preliminary data.</text>
</comment>
<evidence type="ECO:0000313" key="8">
    <source>
        <dbReference type="EMBL" id="EKD25067.1"/>
    </source>
</evidence>
<evidence type="ECO:0000256" key="3">
    <source>
        <dbReference type="ARBA" id="ARBA00022695"/>
    </source>
</evidence>
<dbReference type="Gene3D" id="1.10.274.100">
    <property type="entry name" value="RNA polymerase Rpb1, domain 3"/>
    <property type="match status" value="1"/>
</dbReference>
<evidence type="ECO:0000256" key="5">
    <source>
        <dbReference type="ARBA" id="ARBA00048552"/>
    </source>
</evidence>
<dbReference type="Gene3D" id="1.10.40.90">
    <property type="match status" value="1"/>
</dbReference>
<keyword evidence="3 6" id="KW-0548">Nucleotidyltransferase</keyword>
<feature type="domain" description="RNA polymerase N-terminal" evidence="7">
    <location>
        <begin position="302"/>
        <end position="582"/>
    </location>
</feature>
<dbReference type="SUPFAM" id="SSF64484">
    <property type="entry name" value="beta and beta-prime subunits of DNA dependent RNA-polymerase"/>
    <property type="match status" value="1"/>
</dbReference>
<protein>
    <recommendedName>
        <fullName evidence="6">DNA-directed RNA polymerase subunit</fullName>
        <ecNumber evidence="6">2.7.7.6</ecNumber>
    </recommendedName>
</protein>
<comment type="function">
    <text evidence="6">DNA-dependent RNA polymerase catalyzes the transcription of DNA into RNA using the four ribonucleoside triphosphates as substrates.</text>
</comment>
<gene>
    <name evidence="8" type="ORF">ACD_80C00124G0010</name>
</gene>
<dbReference type="Pfam" id="PF04997">
    <property type="entry name" value="RNA_pol_Rpb1_1"/>
    <property type="match status" value="1"/>
</dbReference>
<name>K1XIR0_9BACT</name>
<dbReference type="GO" id="GO:0000428">
    <property type="term" value="C:DNA-directed RNA polymerase complex"/>
    <property type="evidence" value="ECO:0007669"/>
    <property type="project" value="UniProtKB-KW"/>
</dbReference>
<sequence>MSLDIYFLTKEISMNKTKFEGLIVRLASVEDIEKWSHGVVDNPDTVNYRTGKPKQGWLFCESIFWPVKNYECSCGKYKWVRYKGIVCERCGVEVTSSRVRRSRMGHIELAVPLLHIWYKSSPSGGVNQLLGISANEIDKILSFVKYIMVQKVDKDFEKKIKEKIKEDFDVRIKELEVLYKSELEKEKDNSKKTKEIDKLFSDNKDSLDKEFNRIKSIIADLAVGSTIFENDFRNIFARFSHLIVFQSGPEAILKLLQVIDVEKDIKKNIEIFKNTKSEEQRKKLIALIKLLINLHVSGVKPENMIIRKLPVIPPDLRPVVQLEGGKFASSDVNLFYRRVLMRNIRLKKMIQVGMPDVVKKNEIRLLQESVNNLLVGEKAGAGGNSGAGIKVFKSLSDMLSGKEGIFRKNLLGKRVDYSGRSIITVGPELKLNECGLPIYIAVKMFTPFIIGKLIEKKIVYTPKQAEKLIKEESPLALKFLEEVIKDKWVLLNRAPTLHRLSIEAFKIILMPGKTIRIHPLVCPSFNADFDGDQMAIHLPISDEAQREARELIAADKNILKPGSGEPTIAHSQDMVLGVYYLTDFYDPRTPQYKSEEEWTKKPITGIFPDIETVLNSYDNGEIFVKDKIILNYNNAPIETMVGRVILNSVLPERIRFMNSKLKNKDIKKLLSRIFDEYDMQTTVYVADDIKNLGFKYATLGATSVNILDMRVPKEKEEELKCGDSKANEVYKYFFKWFFSEEEKHRFIVKIWTDVKKKIEESLKWITGPGQDLYTMVDSWARWSQTHMTQIAGMKGLVVNPQGEIIELPIKNSFVEWLRP</sequence>
<dbReference type="GO" id="GO:0006351">
    <property type="term" value="P:DNA-templated transcription"/>
    <property type="evidence" value="ECO:0007669"/>
    <property type="project" value="InterPro"/>
</dbReference>
<dbReference type="InterPro" id="IPR042102">
    <property type="entry name" value="RNA_pol_Rpb1_3_sf"/>
</dbReference>
<dbReference type="AlphaFoldDB" id="K1XIR0"/>
<dbReference type="PANTHER" id="PTHR19376">
    <property type="entry name" value="DNA-DIRECTED RNA POLYMERASE"/>
    <property type="match status" value="1"/>
</dbReference>
<dbReference type="InterPro" id="IPR044893">
    <property type="entry name" value="RNA_pol_Rpb1_clamp_domain"/>
</dbReference>
<dbReference type="PANTHER" id="PTHR19376:SF54">
    <property type="entry name" value="DNA-DIRECTED RNA POLYMERASE SUBUNIT BETA"/>
    <property type="match status" value="1"/>
</dbReference>
<dbReference type="Pfam" id="PF04983">
    <property type="entry name" value="RNA_pol_Rpb1_3"/>
    <property type="match status" value="1"/>
</dbReference>